<dbReference type="PANTHER" id="PTHR30069:SF29">
    <property type="entry name" value="HEMOGLOBIN AND HEMOGLOBIN-HAPTOGLOBIN-BINDING PROTEIN 1-RELATED"/>
    <property type="match status" value="1"/>
</dbReference>
<evidence type="ECO:0000256" key="1">
    <source>
        <dbReference type="ARBA" id="ARBA00004571"/>
    </source>
</evidence>
<evidence type="ECO:0000256" key="6">
    <source>
        <dbReference type="ARBA" id="ARBA00022729"/>
    </source>
</evidence>
<dbReference type="InterPro" id="IPR011276">
    <property type="entry name" value="TonB_haem/Hb_rcpt"/>
</dbReference>
<evidence type="ECO:0000256" key="3">
    <source>
        <dbReference type="ARBA" id="ARBA00022448"/>
    </source>
</evidence>
<dbReference type="GO" id="GO:0009279">
    <property type="term" value="C:cell outer membrane"/>
    <property type="evidence" value="ECO:0007669"/>
    <property type="project" value="UniProtKB-SubCell"/>
</dbReference>
<keyword evidence="9 17" id="KW-0675">Receptor</keyword>
<name>A0A212T9Q2_9BURK</name>
<comment type="subcellular location">
    <subcellularLocation>
        <location evidence="1 11">Cell outer membrane</location>
        <topology evidence="1 11">Multi-pass membrane protein</topology>
    </subcellularLocation>
</comment>
<dbReference type="AlphaFoldDB" id="A0A212T9Q2"/>
<keyword evidence="6 14" id="KW-0732">Signal</keyword>
<dbReference type="EMBL" id="FYEX01000001">
    <property type="protein sequence ID" value="SNC62571.1"/>
    <property type="molecule type" value="Genomic_DNA"/>
</dbReference>
<feature type="signal peptide" evidence="14">
    <location>
        <begin position="1"/>
        <end position="24"/>
    </location>
</feature>
<dbReference type="InterPro" id="IPR000531">
    <property type="entry name" value="Beta-barrel_TonB"/>
</dbReference>
<dbReference type="SUPFAM" id="SSF56935">
    <property type="entry name" value="Porins"/>
    <property type="match status" value="1"/>
</dbReference>
<keyword evidence="8 11" id="KW-0472">Membrane</keyword>
<organism evidence="17 18">
    <name type="scientific">Polynucleobacter victoriensis</name>
    <dbReference type="NCBI Taxonomy" id="2049319"/>
    <lineage>
        <taxon>Bacteria</taxon>
        <taxon>Pseudomonadati</taxon>
        <taxon>Pseudomonadota</taxon>
        <taxon>Betaproteobacteria</taxon>
        <taxon>Burkholderiales</taxon>
        <taxon>Burkholderiaceae</taxon>
        <taxon>Polynucleobacter</taxon>
    </lineage>
</organism>
<dbReference type="OrthoDB" id="9764669at2"/>
<sequence>MSSSKTIHWLVIIAGSSFSATSSASNFNQALYAELSSLEPISVIATKGDRLITDVPHSVVLIDNNEINRRNSKDIKELFSEDLDIEVRSQTARFGVSSGVGRTGQESINIRGLEGNRVLMMIDGIRMPHSFDYSSASVGRGDYVELEGIGQIEVLKGPSSTQYGSDGLAGAVNFKTITANDLLKGGDSSAAIKVGYRSVNQSSTGAIHWARKGSDWNALLVSSLTSSSQMSNQGQLDTPDALRTKPNPEDNNQRYLLAKLERQFRPKQNMLLTLEDVTKNRHTNVYTARTSSVFDHQAKDWLKRQRISLDLVTNQTIFGFEDESSFKLWLQKAAVNQLSIEDRQIDRSRDNNLSDNSFGLNAHWVNYKEGINLQKWTYGLDIQQSKIVQSVKRTGDYNDQVKYFPDTQRNLFAIYGQLELDTDKFSVIPGIRLDHYQFKSSQAGYSLPIVNLNDSAISPSISGVWKLQPYAKPYITWSKGFRAPTQDQVNNGFSNLRHGYTSIGNPNLQSEKANSLEVGIKGKWQKSRYTIAGYSNHYKDFIEQQIVGGSGRSGDPLIYQYLNRSQATIQGLDVRFETLFKRHWTLTSGWVYSKGKATSSGGQNQPIDTIQPMRASLGLSYQRQNWGITGQWLHTWSKKPSDVGTVTDTQTRMQVAQYVAPAYSVFNLKANWQPRKDLNLNVGIGNLFDKKYWRWSDVRGVEAASPVLDAYTGPGRNISVTLRYDL</sequence>
<evidence type="ECO:0000256" key="4">
    <source>
        <dbReference type="ARBA" id="ARBA00022452"/>
    </source>
</evidence>
<dbReference type="GO" id="GO:0015232">
    <property type="term" value="F:heme transmembrane transporter activity"/>
    <property type="evidence" value="ECO:0007669"/>
    <property type="project" value="InterPro"/>
</dbReference>
<keyword evidence="10 11" id="KW-0998">Cell outer membrane</keyword>
<dbReference type="InterPro" id="IPR039426">
    <property type="entry name" value="TonB-dep_rcpt-like"/>
</dbReference>
<accession>A0A212T9Q2</accession>
<keyword evidence="18" id="KW-1185">Reference proteome</keyword>
<dbReference type="NCBIfam" id="TIGR01785">
    <property type="entry name" value="TonB-hemin"/>
    <property type="match status" value="1"/>
</dbReference>
<dbReference type="Pfam" id="PF00593">
    <property type="entry name" value="TonB_dep_Rec_b-barrel"/>
    <property type="match status" value="1"/>
</dbReference>
<dbReference type="InterPro" id="IPR037066">
    <property type="entry name" value="Plug_dom_sf"/>
</dbReference>
<dbReference type="GO" id="GO:0044718">
    <property type="term" value="P:siderophore transmembrane transport"/>
    <property type="evidence" value="ECO:0007669"/>
    <property type="project" value="TreeGrafter"/>
</dbReference>
<evidence type="ECO:0000259" key="15">
    <source>
        <dbReference type="Pfam" id="PF00593"/>
    </source>
</evidence>
<evidence type="ECO:0000313" key="17">
    <source>
        <dbReference type="EMBL" id="SNC62571.1"/>
    </source>
</evidence>
<feature type="compositionally biased region" description="Basic and acidic residues" evidence="13">
    <location>
        <begin position="240"/>
        <end position="250"/>
    </location>
</feature>
<dbReference type="Proteomes" id="UP000197215">
    <property type="component" value="Unassembled WGS sequence"/>
</dbReference>
<keyword evidence="7 12" id="KW-0798">TonB box</keyword>
<evidence type="ECO:0000259" key="16">
    <source>
        <dbReference type="Pfam" id="PF07715"/>
    </source>
</evidence>
<dbReference type="NCBIfam" id="TIGR01786">
    <property type="entry name" value="TonB-hemlactrns"/>
    <property type="match status" value="1"/>
</dbReference>
<keyword evidence="4 11" id="KW-1134">Transmembrane beta strand</keyword>
<dbReference type="PANTHER" id="PTHR30069">
    <property type="entry name" value="TONB-DEPENDENT OUTER MEMBRANE RECEPTOR"/>
    <property type="match status" value="1"/>
</dbReference>
<feature type="domain" description="TonB-dependent receptor plug" evidence="16">
    <location>
        <begin position="54"/>
        <end position="171"/>
    </location>
</feature>
<keyword evidence="5 11" id="KW-0812">Transmembrane</keyword>
<dbReference type="InterPro" id="IPR012910">
    <property type="entry name" value="Plug_dom"/>
</dbReference>
<evidence type="ECO:0000256" key="2">
    <source>
        <dbReference type="ARBA" id="ARBA00009810"/>
    </source>
</evidence>
<evidence type="ECO:0000256" key="10">
    <source>
        <dbReference type="ARBA" id="ARBA00023237"/>
    </source>
</evidence>
<reference evidence="17 18" key="1">
    <citation type="submission" date="2017-06" db="EMBL/GenBank/DDBJ databases">
        <authorList>
            <person name="Kim H.J."/>
            <person name="Triplett B.A."/>
        </authorList>
    </citation>
    <scope>NUCLEOTIDE SEQUENCE [LARGE SCALE GENOMIC DNA]</scope>
    <source>
        <strain evidence="17 18">MWH-VicM1</strain>
    </source>
</reference>
<dbReference type="CDD" id="cd01347">
    <property type="entry name" value="ligand_gated_channel"/>
    <property type="match status" value="1"/>
</dbReference>
<keyword evidence="3 11" id="KW-0813">Transport</keyword>
<evidence type="ECO:0000256" key="12">
    <source>
        <dbReference type="RuleBase" id="RU003357"/>
    </source>
</evidence>
<evidence type="ECO:0000256" key="13">
    <source>
        <dbReference type="SAM" id="MobiDB-lite"/>
    </source>
</evidence>
<dbReference type="Gene3D" id="2.170.130.10">
    <property type="entry name" value="TonB-dependent receptor, plug domain"/>
    <property type="match status" value="1"/>
</dbReference>
<proteinExistence type="inferred from homology"/>
<evidence type="ECO:0000256" key="11">
    <source>
        <dbReference type="PROSITE-ProRule" id="PRU01360"/>
    </source>
</evidence>
<dbReference type="RefSeq" id="WP_088812582.1">
    <property type="nucleotide sequence ID" value="NZ_FYEX01000001.1"/>
</dbReference>
<evidence type="ECO:0000256" key="9">
    <source>
        <dbReference type="ARBA" id="ARBA00023170"/>
    </source>
</evidence>
<gene>
    <name evidence="17" type="ORF">SAMN06295916_0704</name>
</gene>
<comment type="similarity">
    <text evidence="2 11 12">Belongs to the TonB-dependent receptor family.</text>
</comment>
<dbReference type="InterPro" id="IPR036942">
    <property type="entry name" value="Beta-barrel_TonB_sf"/>
</dbReference>
<dbReference type="GO" id="GO:0015344">
    <property type="term" value="F:siderophore uptake transmembrane transporter activity"/>
    <property type="evidence" value="ECO:0007669"/>
    <property type="project" value="TreeGrafter"/>
</dbReference>
<dbReference type="InterPro" id="IPR010949">
    <property type="entry name" value="TonB_Hb/transfer/lactofer_rcpt"/>
</dbReference>
<evidence type="ECO:0000256" key="7">
    <source>
        <dbReference type="ARBA" id="ARBA00023077"/>
    </source>
</evidence>
<evidence type="ECO:0000313" key="18">
    <source>
        <dbReference type="Proteomes" id="UP000197215"/>
    </source>
</evidence>
<feature type="chain" id="PRO_5012871893" evidence="14">
    <location>
        <begin position="25"/>
        <end position="726"/>
    </location>
</feature>
<feature type="region of interest" description="Disordered" evidence="13">
    <location>
        <begin position="229"/>
        <end position="250"/>
    </location>
</feature>
<protein>
    <submittedName>
        <fullName evidence="17">Hemoglobin/transferrin/lactoferrin receptor protein</fullName>
    </submittedName>
</protein>
<evidence type="ECO:0000256" key="14">
    <source>
        <dbReference type="SAM" id="SignalP"/>
    </source>
</evidence>
<dbReference type="Gene3D" id="2.40.170.20">
    <property type="entry name" value="TonB-dependent receptor, beta-barrel domain"/>
    <property type="match status" value="1"/>
</dbReference>
<evidence type="ECO:0000256" key="5">
    <source>
        <dbReference type="ARBA" id="ARBA00022692"/>
    </source>
</evidence>
<evidence type="ECO:0000256" key="8">
    <source>
        <dbReference type="ARBA" id="ARBA00023136"/>
    </source>
</evidence>
<dbReference type="Pfam" id="PF07715">
    <property type="entry name" value="Plug"/>
    <property type="match status" value="1"/>
</dbReference>
<feature type="domain" description="TonB-dependent receptor-like beta-barrel" evidence="15">
    <location>
        <begin position="277"/>
        <end position="687"/>
    </location>
</feature>
<dbReference type="PROSITE" id="PS52016">
    <property type="entry name" value="TONB_DEPENDENT_REC_3"/>
    <property type="match status" value="1"/>
</dbReference>